<protein>
    <submittedName>
        <fullName evidence="3">Helix-turn-helix domain-containing protein</fullName>
    </submittedName>
</protein>
<reference evidence="4" key="1">
    <citation type="submission" date="2023-07" db="EMBL/GenBank/DDBJ databases">
        <title>Dyadobacter sp. nov 'subterranea' isolated from contaminted grondwater.</title>
        <authorList>
            <person name="Szabo I."/>
            <person name="Al-Omari J."/>
            <person name="Szerdahelyi S.G."/>
            <person name="Rado J."/>
        </authorList>
    </citation>
    <scope>NUCLEOTIDE SEQUENCE [LARGE SCALE GENOMIC DNA]</scope>
    <source>
        <strain evidence="2 4">UP-52</strain>
    </source>
</reference>
<evidence type="ECO:0000259" key="1">
    <source>
        <dbReference type="Pfam" id="PF13518"/>
    </source>
</evidence>
<dbReference type="Proteomes" id="UP000634134">
    <property type="component" value="Unassembled WGS sequence"/>
</dbReference>
<dbReference type="RefSeq" id="WP_194120151.1">
    <property type="nucleotide sequence ID" value="NZ_JACYGY010000001.1"/>
</dbReference>
<sequence>MGKPVLKITRSKPEEIKELLNSDSGFVVATRLNMVYQVAKGLSSREVAKIYGISFKQVTNWVHRFEESGVIGLYDLSGRGRKSILSESDLENIRSVVLKELPTKYGYDRKRWSGPILLEWINSTYNTRYQSAQVYKLLNRIGVEFRKEEGYVAKNNV</sequence>
<comment type="caution">
    <text evidence="3">The sequence shown here is derived from an EMBL/GenBank/DDBJ whole genome shotgun (WGS) entry which is preliminary data.</text>
</comment>
<gene>
    <name evidence="2" type="ORF">IEE83_08435</name>
    <name evidence="3" type="ORF">IEE83_08645</name>
</gene>
<dbReference type="InterPro" id="IPR055247">
    <property type="entry name" value="InsJ-like_HTH"/>
</dbReference>
<dbReference type="Pfam" id="PF13518">
    <property type="entry name" value="HTH_28"/>
    <property type="match status" value="1"/>
</dbReference>
<accession>A0ABR9W8Z0</accession>
<keyword evidence="4" id="KW-1185">Reference proteome</keyword>
<dbReference type="EMBL" id="JACYGY010000001">
    <property type="protein sequence ID" value="MBE9461908.1"/>
    <property type="molecule type" value="Genomic_DNA"/>
</dbReference>
<evidence type="ECO:0000313" key="2">
    <source>
        <dbReference type="EMBL" id="MBE9461908.1"/>
    </source>
</evidence>
<proteinExistence type="predicted"/>
<dbReference type="InterPro" id="IPR036388">
    <property type="entry name" value="WH-like_DNA-bd_sf"/>
</dbReference>
<organism evidence="3 4">
    <name type="scientific">Dyadobacter subterraneus</name>
    <dbReference type="NCBI Taxonomy" id="2773304"/>
    <lineage>
        <taxon>Bacteria</taxon>
        <taxon>Pseudomonadati</taxon>
        <taxon>Bacteroidota</taxon>
        <taxon>Cytophagia</taxon>
        <taxon>Cytophagales</taxon>
        <taxon>Spirosomataceae</taxon>
        <taxon>Dyadobacter</taxon>
    </lineage>
</organism>
<reference evidence="3" key="2">
    <citation type="submission" date="2024-05" db="EMBL/GenBank/DDBJ databases">
        <title>Dyadobacter sp. nov 'subterranea' isolated from contaminted grondwater.</title>
        <authorList>
            <person name="Szabo I."/>
            <person name="Al-Omari J."/>
            <person name="Szerdahelyi S.G."/>
            <person name="Rado J."/>
        </authorList>
    </citation>
    <scope>NUCLEOTIDE SEQUENCE</scope>
    <source>
        <strain evidence="3">UP-52</strain>
    </source>
</reference>
<name>A0ABR9W8Z0_9BACT</name>
<dbReference type="Gene3D" id="1.10.10.10">
    <property type="entry name" value="Winged helix-like DNA-binding domain superfamily/Winged helix DNA-binding domain"/>
    <property type="match status" value="1"/>
</dbReference>
<evidence type="ECO:0000313" key="4">
    <source>
        <dbReference type="Proteomes" id="UP000634134"/>
    </source>
</evidence>
<dbReference type="InterPro" id="IPR009057">
    <property type="entry name" value="Homeodomain-like_sf"/>
</dbReference>
<dbReference type="SUPFAM" id="SSF46689">
    <property type="entry name" value="Homeodomain-like"/>
    <property type="match status" value="1"/>
</dbReference>
<dbReference type="EMBL" id="JACYGY010000001">
    <property type="protein sequence ID" value="MBE9461948.1"/>
    <property type="molecule type" value="Genomic_DNA"/>
</dbReference>
<evidence type="ECO:0000313" key="3">
    <source>
        <dbReference type="EMBL" id="MBE9461948.1"/>
    </source>
</evidence>
<feature type="domain" description="Insertion element IS150 protein InsJ-like helix-turn-helix" evidence="1">
    <location>
        <begin position="31"/>
        <end position="81"/>
    </location>
</feature>